<feature type="signal peptide" evidence="1">
    <location>
        <begin position="1"/>
        <end position="25"/>
    </location>
</feature>
<keyword evidence="1" id="KW-0732">Signal</keyword>
<gene>
    <name evidence="2" type="ORF">GM668_28265</name>
</gene>
<feature type="chain" id="PRO_5026819519" evidence="1">
    <location>
        <begin position="26"/>
        <end position="290"/>
    </location>
</feature>
<dbReference type="EMBL" id="WNLA01000034">
    <property type="protein sequence ID" value="MTW05980.1"/>
    <property type="molecule type" value="Genomic_DNA"/>
</dbReference>
<name>A0A6L6Q8L1_9BURK</name>
<accession>A0A6L6Q8L1</accession>
<organism evidence="2 3">
    <name type="scientific">Pseudoduganella ginsengisoli</name>
    <dbReference type="NCBI Taxonomy" id="1462440"/>
    <lineage>
        <taxon>Bacteria</taxon>
        <taxon>Pseudomonadati</taxon>
        <taxon>Pseudomonadota</taxon>
        <taxon>Betaproteobacteria</taxon>
        <taxon>Burkholderiales</taxon>
        <taxon>Oxalobacteraceae</taxon>
        <taxon>Telluria group</taxon>
        <taxon>Pseudoduganella</taxon>
    </lineage>
</organism>
<dbReference type="OrthoDB" id="8777667at2"/>
<reference evidence="2 3" key="1">
    <citation type="submission" date="2019-11" db="EMBL/GenBank/DDBJ databases">
        <title>Type strains purchased from KCTC, JCM and DSMZ.</title>
        <authorList>
            <person name="Lu H."/>
        </authorList>
    </citation>
    <scope>NUCLEOTIDE SEQUENCE [LARGE SCALE GENOMIC DNA]</scope>
    <source>
        <strain evidence="2 3">KCTC 42409</strain>
    </source>
</reference>
<keyword evidence="3" id="KW-1185">Reference proteome</keyword>
<dbReference type="Proteomes" id="UP000484015">
    <property type="component" value="Unassembled WGS sequence"/>
</dbReference>
<protein>
    <submittedName>
        <fullName evidence="2">Uncharacterized protein</fullName>
    </submittedName>
</protein>
<comment type="caution">
    <text evidence="2">The sequence shown here is derived from an EMBL/GenBank/DDBJ whole genome shotgun (WGS) entry which is preliminary data.</text>
</comment>
<evidence type="ECO:0000313" key="2">
    <source>
        <dbReference type="EMBL" id="MTW05980.1"/>
    </source>
</evidence>
<sequence length="290" mass="31059">MKKLWQWIVTALLLACTWAALPARAADADVVGMVLDVQGSGEVQQKDRENKDTTSKLQLLGYVKNGAKIKLDAVSKASVSHYGAKLIYQMTGPVVAEVNADGLKVISGKPPVTKSLAEKIVQAAVNPNLGAAAFKMRALGQEIAVLSPSARSKQVTARPRFQWSAPEPGTFDITVTELPDTVVQRATVDGMVWDLPAGVKLVPGKDYRWSVNGTAPDGQARSATATFSIATQAEADSVLGLRPASSAAVEEWVLYVAILRDRGMVDEARDVWRIIASQRPDLSSANPLAR</sequence>
<evidence type="ECO:0000313" key="3">
    <source>
        <dbReference type="Proteomes" id="UP000484015"/>
    </source>
</evidence>
<dbReference type="PROSITE" id="PS51257">
    <property type="entry name" value="PROKAR_LIPOPROTEIN"/>
    <property type="match status" value="1"/>
</dbReference>
<proteinExistence type="predicted"/>
<dbReference type="AlphaFoldDB" id="A0A6L6Q8L1"/>
<evidence type="ECO:0000256" key="1">
    <source>
        <dbReference type="SAM" id="SignalP"/>
    </source>
</evidence>
<dbReference type="RefSeq" id="WP_155442323.1">
    <property type="nucleotide sequence ID" value="NZ_WNLA01000034.1"/>
</dbReference>